<dbReference type="EMBL" id="JJRY01000017">
    <property type="protein sequence ID" value="KEF37148.1"/>
    <property type="molecule type" value="Genomic_DNA"/>
</dbReference>
<dbReference type="PATRIC" id="fig|1348973.3.peg.3444"/>
<feature type="transmembrane region" description="Helical" evidence="1">
    <location>
        <begin position="148"/>
        <end position="165"/>
    </location>
</feature>
<dbReference type="Proteomes" id="UP000027936">
    <property type="component" value="Unassembled WGS sequence"/>
</dbReference>
<name>A0A072NJU2_SCHAZ</name>
<dbReference type="RefSeq" id="WP_035197155.1">
    <property type="nucleotide sequence ID" value="NZ_JJRY01000017.1"/>
</dbReference>
<organism evidence="2 3">
    <name type="scientific">Schinkia azotoformans MEV2011</name>
    <dbReference type="NCBI Taxonomy" id="1348973"/>
    <lineage>
        <taxon>Bacteria</taxon>
        <taxon>Bacillati</taxon>
        <taxon>Bacillota</taxon>
        <taxon>Bacilli</taxon>
        <taxon>Bacillales</taxon>
        <taxon>Bacillaceae</taxon>
        <taxon>Calidifontibacillus/Schinkia group</taxon>
        <taxon>Schinkia</taxon>
    </lineage>
</organism>
<sequence length="166" mass="19056">MKSYNEGTSQEYRIILANRTTSLIHSFLIIPACISLISILILPYSQHSFLIELLPNAIIDKSTEAINNYQVLKLIFFFWFKLLIGAQGILIGLVSIEFAKYGLQKKPEQIRKYVTKKNELNSKIKNSSGVIFHLLNLRLWFIKHSIDVWILILGVYIVLLISGAYL</sequence>
<keyword evidence="1" id="KW-0472">Membrane</keyword>
<comment type="caution">
    <text evidence="2">The sequence shown here is derived from an EMBL/GenBank/DDBJ whole genome shotgun (WGS) entry which is preliminary data.</text>
</comment>
<accession>A0A072NJU2</accession>
<proteinExistence type="predicted"/>
<feature type="transmembrane region" description="Helical" evidence="1">
    <location>
        <begin position="21"/>
        <end position="44"/>
    </location>
</feature>
<evidence type="ECO:0000313" key="3">
    <source>
        <dbReference type="Proteomes" id="UP000027936"/>
    </source>
</evidence>
<keyword evidence="1" id="KW-0812">Transmembrane</keyword>
<gene>
    <name evidence="2" type="ORF">M670_03567</name>
</gene>
<keyword evidence="1" id="KW-1133">Transmembrane helix</keyword>
<protein>
    <submittedName>
        <fullName evidence="2">Uncharacterized protein</fullName>
    </submittedName>
</protein>
<evidence type="ECO:0000313" key="2">
    <source>
        <dbReference type="EMBL" id="KEF37148.1"/>
    </source>
</evidence>
<dbReference type="AlphaFoldDB" id="A0A072NJU2"/>
<feature type="transmembrane region" description="Helical" evidence="1">
    <location>
        <begin position="78"/>
        <end position="103"/>
    </location>
</feature>
<evidence type="ECO:0000256" key="1">
    <source>
        <dbReference type="SAM" id="Phobius"/>
    </source>
</evidence>
<reference evidence="2 3" key="1">
    <citation type="submission" date="2014-04" db="EMBL/GenBank/DDBJ databases">
        <title>Draft genome sequence of Bacillus azotoformans MEV2011, a (co-) denitrifying strain unable to grow in the presence of oxygen.</title>
        <authorList>
            <person name="Nielsen M."/>
            <person name="Schreiber L."/>
            <person name="Finster K."/>
            <person name="Schramm A."/>
        </authorList>
    </citation>
    <scope>NUCLEOTIDE SEQUENCE [LARGE SCALE GENOMIC DNA]</scope>
    <source>
        <strain evidence="2 3">MEV2011</strain>
    </source>
</reference>